<organism evidence="3 4">
    <name type="scientific">Vanilla planifolia</name>
    <name type="common">Vanilla</name>
    <dbReference type="NCBI Taxonomy" id="51239"/>
    <lineage>
        <taxon>Eukaryota</taxon>
        <taxon>Viridiplantae</taxon>
        <taxon>Streptophyta</taxon>
        <taxon>Embryophyta</taxon>
        <taxon>Tracheophyta</taxon>
        <taxon>Spermatophyta</taxon>
        <taxon>Magnoliopsida</taxon>
        <taxon>Liliopsida</taxon>
        <taxon>Asparagales</taxon>
        <taxon>Orchidaceae</taxon>
        <taxon>Vanilloideae</taxon>
        <taxon>Vanilleae</taxon>
        <taxon>Vanilla</taxon>
    </lineage>
</organism>
<dbReference type="Gene3D" id="1.10.238.10">
    <property type="entry name" value="EF-hand"/>
    <property type="match status" value="1"/>
</dbReference>
<dbReference type="AlphaFoldDB" id="A0A835UNH6"/>
<feature type="domain" description="EF-hand" evidence="2">
    <location>
        <begin position="61"/>
        <end position="96"/>
    </location>
</feature>
<gene>
    <name evidence="3" type="ORF">HPP92_017336</name>
</gene>
<dbReference type="PROSITE" id="PS50222">
    <property type="entry name" value="EF_HAND_2"/>
    <property type="match status" value="2"/>
</dbReference>
<dbReference type="GO" id="GO:0005509">
    <property type="term" value="F:calcium ion binding"/>
    <property type="evidence" value="ECO:0007669"/>
    <property type="project" value="InterPro"/>
</dbReference>
<evidence type="ECO:0000313" key="4">
    <source>
        <dbReference type="Proteomes" id="UP000639772"/>
    </source>
</evidence>
<protein>
    <recommendedName>
        <fullName evidence="2">EF-hand domain-containing protein</fullName>
    </recommendedName>
</protein>
<evidence type="ECO:0000313" key="3">
    <source>
        <dbReference type="EMBL" id="KAG0468008.1"/>
    </source>
</evidence>
<dbReference type="InterPro" id="IPR011992">
    <property type="entry name" value="EF-hand-dom_pair"/>
</dbReference>
<proteinExistence type="predicted"/>
<keyword evidence="1" id="KW-0106">Calcium</keyword>
<dbReference type="Pfam" id="PF13499">
    <property type="entry name" value="EF-hand_7"/>
    <property type="match status" value="1"/>
</dbReference>
<dbReference type="InterPro" id="IPR002048">
    <property type="entry name" value="EF_hand_dom"/>
</dbReference>
<dbReference type="SUPFAM" id="SSF47473">
    <property type="entry name" value="EF-hand"/>
    <property type="match status" value="1"/>
</dbReference>
<dbReference type="Proteomes" id="UP000639772">
    <property type="component" value="Chromosome 9"/>
</dbReference>
<dbReference type="SMART" id="SM00054">
    <property type="entry name" value="EFh"/>
    <property type="match status" value="2"/>
</dbReference>
<evidence type="ECO:0000256" key="1">
    <source>
        <dbReference type="ARBA" id="ARBA00022837"/>
    </source>
</evidence>
<dbReference type="OrthoDB" id="40902at2759"/>
<accession>A0A835UNH6</accession>
<dbReference type="PROSITE" id="PS00018">
    <property type="entry name" value="EF_HAND_1"/>
    <property type="match status" value="1"/>
</dbReference>
<dbReference type="InterPro" id="IPR018247">
    <property type="entry name" value="EF_Hand_1_Ca_BS"/>
</dbReference>
<name>A0A835UNH6_VANPL</name>
<reference evidence="3 4" key="1">
    <citation type="journal article" date="2020" name="Nat. Food">
        <title>A phased Vanilla planifolia genome enables genetic improvement of flavour and production.</title>
        <authorList>
            <person name="Hasing T."/>
            <person name="Tang H."/>
            <person name="Brym M."/>
            <person name="Khazi F."/>
            <person name="Huang T."/>
            <person name="Chambers A.H."/>
        </authorList>
    </citation>
    <scope>NUCLEOTIDE SEQUENCE [LARGE SCALE GENOMIC DNA]</scope>
    <source>
        <tissue evidence="3">Leaf</tissue>
    </source>
</reference>
<comment type="caution">
    <text evidence="3">The sequence shown here is derived from an EMBL/GenBank/DDBJ whole genome shotgun (WGS) entry which is preliminary data.</text>
</comment>
<dbReference type="EMBL" id="JADCNM010000009">
    <property type="protein sequence ID" value="KAG0468008.1"/>
    <property type="molecule type" value="Genomic_DNA"/>
</dbReference>
<evidence type="ECO:0000259" key="2">
    <source>
        <dbReference type="PROSITE" id="PS50222"/>
    </source>
</evidence>
<sequence length="112" mass="12292">MESLIPLAPRVFDLFDNNRDGTVDMREILCGLSSIKTLKAMMPCASAFQALPEDCLPADITEPGKLDEIFDQMDANSDGKVSLRSLKQPCRGTALCKMWSFLLCALYSSLVG</sequence>
<feature type="domain" description="EF-hand" evidence="2">
    <location>
        <begin position="3"/>
        <end position="38"/>
    </location>
</feature>